<evidence type="ECO:0000256" key="8">
    <source>
        <dbReference type="ARBA" id="ARBA00022989"/>
    </source>
</evidence>
<feature type="compositionally biased region" description="Polar residues" evidence="12">
    <location>
        <begin position="572"/>
        <end position="583"/>
    </location>
</feature>
<feature type="transmembrane region" description="Helical" evidence="13">
    <location>
        <begin position="165"/>
        <end position="188"/>
    </location>
</feature>
<reference evidence="15" key="2">
    <citation type="submission" date="2025-09" db="UniProtKB">
        <authorList>
            <consortium name="Ensembl"/>
        </authorList>
    </citation>
    <scope>IDENTIFICATION</scope>
</reference>
<dbReference type="CDD" id="cd17431">
    <property type="entry name" value="MFS_GLUT_Class1"/>
    <property type="match status" value="1"/>
</dbReference>
<evidence type="ECO:0000256" key="5">
    <source>
        <dbReference type="ARBA" id="ARBA00022475"/>
    </source>
</evidence>
<dbReference type="PANTHER" id="PTHR23503:SF51">
    <property type="entry name" value="SOLUTE CARRIER FAMILY 2, FACILITATED GLUCOSE TRANSPORTER MEMBER 1"/>
    <property type="match status" value="1"/>
</dbReference>
<dbReference type="Pfam" id="PF00083">
    <property type="entry name" value="Sugar_tr"/>
    <property type="match status" value="1"/>
</dbReference>
<dbReference type="PROSITE" id="PS00216">
    <property type="entry name" value="SUGAR_TRANSPORT_1"/>
    <property type="match status" value="1"/>
</dbReference>
<evidence type="ECO:0000256" key="6">
    <source>
        <dbReference type="ARBA" id="ARBA00022597"/>
    </source>
</evidence>
<comment type="similarity">
    <text evidence="3">Belongs to the major facilitator superfamily. Sugar transporter (TC 2.A.1.1) family. Glucose transporter subfamily.</text>
</comment>
<evidence type="ECO:0000256" key="9">
    <source>
        <dbReference type="ARBA" id="ARBA00023136"/>
    </source>
</evidence>
<evidence type="ECO:0000256" key="3">
    <source>
        <dbReference type="ARBA" id="ARBA00007004"/>
    </source>
</evidence>
<feature type="transmembrane region" description="Helical" evidence="13">
    <location>
        <begin position="408"/>
        <end position="429"/>
    </location>
</feature>
<organism evidence="15 16">
    <name type="scientific">Zonotrichia albicollis</name>
    <name type="common">White-throated sparrow</name>
    <name type="synonym">Fringilla albicollis</name>
    <dbReference type="NCBI Taxonomy" id="44394"/>
    <lineage>
        <taxon>Eukaryota</taxon>
        <taxon>Metazoa</taxon>
        <taxon>Chordata</taxon>
        <taxon>Craniata</taxon>
        <taxon>Vertebrata</taxon>
        <taxon>Euteleostomi</taxon>
        <taxon>Archelosauria</taxon>
        <taxon>Archosauria</taxon>
        <taxon>Dinosauria</taxon>
        <taxon>Saurischia</taxon>
        <taxon>Theropoda</taxon>
        <taxon>Coelurosauria</taxon>
        <taxon>Aves</taxon>
        <taxon>Neognathae</taxon>
        <taxon>Neoaves</taxon>
        <taxon>Telluraves</taxon>
        <taxon>Australaves</taxon>
        <taxon>Passeriformes</taxon>
        <taxon>Passerellidae</taxon>
        <taxon>Zonotrichia</taxon>
    </lineage>
</organism>
<dbReference type="InterPro" id="IPR005828">
    <property type="entry name" value="MFS_sugar_transport-like"/>
</dbReference>
<dbReference type="InterPro" id="IPR020846">
    <property type="entry name" value="MFS_dom"/>
</dbReference>
<feature type="region of interest" description="Disordered" evidence="12">
    <location>
        <begin position="558"/>
        <end position="583"/>
    </location>
</feature>
<dbReference type="NCBIfam" id="TIGR00879">
    <property type="entry name" value="SP"/>
    <property type="match status" value="1"/>
</dbReference>
<keyword evidence="5" id="KW-1003">Cell membrane</keyword>
<dbReference type="GO" id="GO:0016323">
    <property type="term" value="C:basolateral plasma membrane"/>
    <property type="evidence" value="ECO:0007669"/>
    <property type="project" value="TreeGrafter"/>
</dbReference>
<accession>A0A8D2MX43</accession>
<protein>
    <recommendedName>
        <fullName evidence="14">Major facilitator superfamily (MFS) profile domain-containing protein</fullName>
    </recommendedName>
</protein>
<dbReference type="PROSITE" id="PS50850">
    <property type="entry name" value="MFS"/>
    <property type="match status" value="1"/>
</dbReference>
<feature type="transmembrane region" description="Helical" evidence="13">
    <location>
        <begin position="286"/>
        <end position="308"/>
    </location>
</feature>
<dbReference type="Ensembl" id="ENSZALT00000017588.1">
    <property type="protein sequence ID" value="ENSZALP00000012868.1"/>
    <property type="gene ID" value="ENSZALG00000010735.1"/>
</dbReference>
<comment type="catalytic activity">
    <reaction evidence="1">
        <text>D-glucose(out) = D-glucose(in)</text>
        <dbReference type="Rhea" id="RHEA:60376"/>
        <dbReference type="ChEBI" id="CHEBI:4167"/>
    </reaction>
</comment>
<dbReference type="GO" id="GO:0055056">
    <property type="term" value="F:D-glucose transmembrane transporter activity"/>
    <property type="evidence" value="ECO:0007669"/>
    <property type="project" value="TreeGrafter"/>
</dbReference>
<feature type="transmembrane region" description="Helical" evidence="13">
    <location>
        <begin position="224"/>
        <end position="245"/>
    </location>
</feature>
<dbReference type="InterPro" id="IPR036259">
    <property type="entry name" value="MFS_trans_sf"/>
</dbReference>
<evidence type="ECO:0000256" key="1">
    <source>
        <dbReference type="ARBA" id="ARBA00000618"/>
    </source>
</evidence>
<feature type="transmembrane region" description="Helical" evidence="13">
    <location>
        <begin position="436"/>
        <end position="458"/>
    </location>
</feature>
<dbReference type="GO" id="GO:0070837">
    <property type="term" value="P:dehydroascorbic acid transport"/>
    <property type="evidence" value="ECO:0007669"/>
    <property type="project" value="TreeGrafter"/>
</dbReference>
<feature type="transmembrane region" description="Helical" evidence="13">
    <location>
        <begin position="373"/>
        <end position="396"/>
    </location>
</feature>
<reference evidence="15" key="1">
    <citation type="submission" date="2025-08" db="UniProtKB">
        <authorList>
            <consortium name="Ensembl"/>
        </authorList>
    </citation>
    <scope>IDENTIFICATION</scope>
</reference>
<evidence type="ECO:0000313" key="16">
    <source>
        <dbReference type="Proteomes" id="UP000694413"/>
    </source>
</evidence>
<dbReference type="PRINTS" id="PR00171">
    <property type="entry name" value="SUGRTRNSPORT"/>
</dbReference>
<dbReference type="PANTHER" id="PTHR23503">
    <property type="entry name" value="SOLUTE CARRIER FAMILY 2"/>
    <property type="match status" value="1"/>
</dbReference>
<dbReference type="GO" id="GO:0032868">
    <property type="term" value="P:response to insulin"/>
    <property type="evidence" value="ECO:0007669"/>
    <property type="project" value="TreeGrafter"/>
</dbReference>
<feature type="transmembrane region" description="Helical" evidence="13">
    <location>
        <begin position="257"/>
        <end position="280"/>
    </location>
</feature>
<dbReference type="GO" id="GO:0046323">
    <property type="term" value="P:D-glucose import"/>
    <property type="evidence" value="ECO:0007669"/>
    <property type="project" value="TreeGrafter"/>
</dbReference>
<dbReference type="Proteomes" id="UP000694413">
    <property type="component" value="Unassembled WGS sequence"/>
</dbReference>
<dbReference type="FunFam" id="1.20.1250.20:FF:000040">
    <property type="entry name" value="Solute carrier family 2, facilitated glucose transporter member 1"/>
    <property type="match status" value="1"/>
</dbReference>
<keyword evidence="8 13" id="KW-1133">Transmembrane helix</keyword>
<keyword evidence="9 13" id="KW-0472">Membrane</keyword>
<keyword evidence="16" id="KW-1185">Reference proteome</keyword>
<dbReference type="SUPFAM" id="SSF103473">
    <property type="entry name" value="MFS general substrate transporter"/>
    <property type="match status" value="1"/>
</dbReference>
<keyword evidence="7 13" id="KW-0812">Transmembrane</keyword>
<dbReference type="GO" id="GO:0016324">
    <property type="term" value="C:apical plasma membrane"/>
    <property type="evidence" value="ECO:0007669"/>
    <property type="project" value="TreeGrafter"/>
</dbReference>
<evidence type="ECO:0000256" key="11">
    <source>
        <dbReference type="RuleBase" id="RU003346"/>
    </source>
</evidence>
<dbReference type="PROSITE" id="PS00217">
    <property type="entry name" value="SUGAR_TRANSPORT_2"/>
    <property type="match status" value="1"/>
</dbReference>
<proteinExistence type="inferred from homology"/>
<evidence type="ECO:0000256" key="7">
    <source>
        <dbReference type="ARBA" id="ARBA00022692"/>
    </source>
</evidence>
<evidence type="ECO:0000259" key="14">
    <source>
        <dbReference type="PROSITE" id="PS50850"/>
    </source>
</evidence>
<evidence type="ECO:0000256" key="10">
    <source>
        <dbReference type="ARBA" id="ARBA00023180"/>
    </source>
</evidence>
<evidence type="ECO:0000313" key="15">
    <source>
        <dbReference type="Ensembl" id="ENSZALP00000012868.1"/>
    </source>
</evidence>
<name>A0A8D2MX43_ZONAL</name>
<keyword evidence="10" id="KW-0325">Glycoprotein</keyword>
<evidence type="ECO:0000256" key="13">
    <source>
        <dbReference type="SAM" id="Phobius"/>
    </source>
</evidence>
<evidence type="ECO:0000256" key="2">
    <source>
        <dbReference type="ARBA" id="ARBA00004651"/>
    </source>
</evidence>
<feature type="domain" description="Major facilitator superfamily (MFS) profile" evidence="14">
    <location>
        <begin position="116"/>
        <end position="583"/>
    </location>
</feature>
<evidence type="ECO:0000256" key="12">
    <source>
        <dbReference type="SAM" id="MobiDB-lite"/>
    </source>
</evidence>
<dbReference type="AlphaFoldDB" id="A0A8D2MX43"/>
<dbReference type="InterPro" id="IPR005829">
    <property type="entry name" value="Sugar_transporter_CS"/>
</dbReference>
<dbReference type="InterPro" id="IPR045263">
    <property type="entry name" value="GLUT"/>
</dbReference>
<sequence>MQCLGITLLGIQVCKIPNLTLFPPVFVQCPGITLLGIQACRIPDLTLFPVFIPCSALLSLCWACTSAGIPDLTLFSPFLSYGVPWYRCAGHTGLQDLKFNPFFPVSWQMTARLMLAVGGAVLGSLQFGYNTGVINAPQKVIEDFYNLTWLNRYGEPISPATLTTLWSLSVAIFSVGGMIGSFSVGLFVNRFGRRNSMLMSNILAFVSAVLMGFSKMAFSFEMLILGRFIIGLYSGLTTGFVPMYVGEVSPTALRGALGTFHQLGIVLGILIAQVFGLDLIMGNESLWPLLLGFIFVPALLQCIILPFAPESPRFLLINRNEENKAKSVLKKLRGTTDVSSDLQEMKEESRQMMREKKVTIMELFRSPMYRQPILIAIVLQLSQQLSGINAVFYYSTSIFEKSGVEQPVYATIGSGVVNTAFTVVSLFVVERAGRRTLHLIGLAGMAGCAILMTIALTLLDQMPWMSYLSIVAIFGFVAFFEIGPGPIPWFIVAELFSQGPRPAAFAVAGLSNWTSNFIVGMGFQYIAVMMAGGAGGMGHGTGDTGSWGSQRIPAIQGSLSPSLSDCIGPDPSSGSEMETVSNW</sequence>
<dbReference type="InterPro" id="IPR003663">
    <property type="entry name" value="Sugar/inositol_transpt"/>
</dbReference>
<keyword evidence="4 11" id="KW-0813">Transport</keyword>
<keyword evidence="6" id="KW-0762">Sugar transport</keyword>
<gene>
    <name evidence="15" type="primary">LOC102065494</name>
</gene>
<comment type="subcellular location">
    <subcellularLocation>
        <location evidence="2">Cell membrane</location>
        <topology evidence="2">Multi-pass membrane protein</topology>
    </subcellularLocation>
</comment>
<feature type="transmembrane region" description="Helical" evidence="13">
    <location>
        <begin position="200"/>
        <end position="218"/>
    </location>
</feature>
<evidence type="ECO:0000256" key="4">
    <source>
        <dbReference type="ARBA" id="ARBA00022448"/>
    </source>
</evidence>
<dbReference type="Gene3D" id="1.20.1250.20">
    <property type="entry name" value="MFS general substrate transporter like domains"/>
    <property type="match status" value="1"/>
</dbReference>
<feature type="transmembrane region" description="Helical" evidence="13">
    <location>
        <begin position="464"/>
        <end position="482"/>
    </location>
</feature>